<evidence type="ECO:0000256" key="4">
    <source>
        <dbReference type="ARBA" id="ARBA00013198"/>
    </source>
</evidence>
<dbReference type="GO" id="GO:0006098">
    <property type="term" value="P:pentose-phosphate shunt"/>
    <property type="evidence" value="ECO:0007669"/>
    <property type="project" value="InterPro"/>
</dbReference>
<evidence type="ECO:0000259" key="8">
    <source>
        <dbReference type="Pfam" id="PF01182"/>
    </source>
</evidence>
<organism evidence="9 10">
    <name type="scientific">Chironomus riparius</name>
    <dbReference type="NCBI Taxonomy" id="315576"/>
    <lineage>
        <taxon>Eukaryota</taxon>
        <taxon>Metazoa</taxon>
        <taxon>Ecdysozoa</taxon>
        <taxon>Arthropoda</taxon>
        <taxon>Hexapoda</taxon>
        <taxon>Insecta</taxon>
        <taxon>Pterygota</taxon>
        <taxon>Neoptera</taxon>
        <taxon>Endopterygota</taxon>
        <taxon>Diptera</taxon>
        <taxon>Nematocera</taxon>
        <taxon>Chironomoidea</taxon>
        <taxon>Chironomidae</taxon>
        <taxon>Chironominae</taxon>
        <taxon>Chironomus</taxon>
    </lineage>
</organism>
<dbReference type="CDD" id="cd01400">
    <property type="entry name" value="6PGL"/>
    <property type="match status" value="1"/>
</dbReference>
<evidence type="ECO:0000256" key="2">
    <source>
        <dbReference type="ARBA" id="ARBA00004961"/>
    </source>
</evidence>
<evidence type="ECO:0000256" key="5">
    <source>
        <dbReference type="ARBA" id="ARBA00022801"/>
    </source>
</evidence>
<comment type="function">
    <text evidence="6">Hydrolysis of 6-phosphogluconolactone to 6-phosphogluconate.</text>
</comment>
<dbReference type="InterPro" id="IPR039104">
    <property type="entry name" value="6PGL"/>
</dbReference>
<comment type="similarity">
    <text evidence="3 6">Belongs to the glucosamine/galactosamine-6-phosphate isomerase family. 6-phosphogluconolactonase subfamily.</text>
</comment>
<evidence type="ECO:0000256" key="6">
    <source>
        <dbReference type="RuleBase" id="RU365095"/>
    </source>
</evidence>
<evidence type="ECO:0000313" key="9">
    <source>
        <dbReference type="EMBL" id="CAG9802172.1"/>
    </source>
</evidence>
<dbReference type="InterPro" id="IPR005900">
    <property type="entry name" value="6-phosphogluconolactonase_DevB"/>
</dbReference>
<feature type="coiled-coil region" evidence="7">
    <location>
        <begin position="6"/>
        <end position="33"/>
    </location>
</feature>
<sequence>MPVIIMKNEEEVLKKLQNLIEEISNEAITSRGKFTIGFSGGSLGKYLCQTLPNITTTWSKWAIFFCDERYVEESDIESTFGFYKKHLIPLVPLTEQQFRSINVNDPVEKVADDYEASIKAEFGKSSEIPSFDLLLLGIGPDGHTASLFPNHPLLKMTNRLVTHIIDSPKPPPKRITMTYPLINNARNSIFTVPGKGKAEILKKIFEDKEDLPAARVRSNNVYWLFDNDSAPSVTEI</sequence>
<dbReference type="PANTHER" id="PTHR11054">
    <property type="entry name" value="6-PHOSPHOGLUCONOLACTONASE"/>
    <property type="match status" value="1"/>
</dbReference>
<evidence type="ECO:0000313" key="10">
    <source>
        <dbReference type="Proteomes" id="UP001153620"/>
    </source>
</evidence>
<evidence type="ECO:0000256" key="3">
    <source>
        <dbReference type="ARBA" id="ARBA00010662"/>
    </source>
</evidence>
<dbReference type="Pfam" id="PF01182">
    <property type="entry name" value="Glucosamine_iso"/>
    <property type="match status" value="1"/>
</dbReference>
<dbReference type="GO" id="GO:0017057">
    <property type="term" value="F:6-phosphogluconolactonase activity"/>
    <property type="evidence" value="ECO:0007669"/>
    <property type="project" value="UniProtKB-UniRule"/>
</dbReference>
<dbReference type="InterPro" id="IPR037171">
    <property type="entry name" value="NagB/RpiA_transferase-like"/>
</dbReference>
<accession>A0A9N9RS34</accession>
<dbReference type="AlphaFoldDB" id="A0A9N9RS34"/>
<dbReference type="GO" id="GO:0005975">
    <property type="term" value="P:carbohydrate metabolic process"/>
    <property type="evidence" value="ECO:0007669"/>
    <property type="project" value="UniProtKB-UniRule"/>
</dbReference>
<evidence type="ECO:0000256" key="7">
    <source>
        <dbReference type="SAM" id="Coils"/>
    </source>
</evidence>
<dbReference type="EC" id="3.1.1.31" evidence="4 6"/>
<keyword evidence="5 6" id="KW-0378">Hydrolase</keyword>
<dbReference type="EMBL" id="OU895878">
    <property type="protein sequence ID" value="CAG9802172.1"/>
    <property type="molecule type" value="Genomic_DNA"/>
</dbReference>
<name>A0A9N9RS34_9DIPT</name>
<protein>
    <recommendedName>
        <fullName evidence="4 6">6-phosphogluconolactonase</fullName>
        <shortName evidence="6">6PGL</shortName>
        <ecNumber evidence="4 6">3.1.1.31</ecNumber>
    </recommendedName>
</protein>
<comment type="pathway">
    <text evidence="2 6">Carbohydrate degradation; pentose phosphate pathway; D-ribulose 5-phosphate from D-glucose 6-phosphate (oxidative stage): step 2/3.</text>
</comment>
<dbReference type="Gene3D" id="3.40.50.1360">
    <property type="match status" value="1"/>
</dbReference>
<keyword evidence="7" id="KW-0175">Coiled coil</keyword>
<reference evidence="9" key="1">
    <citation type="submission" date="2022-01" db="EMBL/GenBank/DDBJ databases">
        <authorList>
            <person name="King R."/>
        </authorList>
    </citation>
    <scope>NUCLEOTIDE SEQUENCE</scope>
</reference>
<gene>
    <name evidence="9" type="ORF">CHIRRI_LOCUS5087</name>
</gene>
<feature type="domain" description="Glucosamine/galactosamine-6-phosphate isomerase" evidence="8">
    <location>
        <begin position="8"/>
        <end position="223"/>
    </location>
</feature>
<comment type="catalytic activity">
    <reaction evidence="1 6">
        <text>6-phospho-D-glucono-1,5-lactone + H2O = 6-phospho-D-gluconate + H(+)</text>
        <dbReference type="Rhea" id="RHEA:12556"/>
        <dbReference type="ChEBI" id="CHEBI:15377"/>
        <dbReference type="ChEBI" id="CHEBI:15378"/>
        <dbReference type="ChEBI" id="CHEBI:57955"/>
        <dbReference type="ChEBI" id="CHEBI:58759"/>
        <dbReference type="EC" id="3.1.1.31"/>
    </reaction>
</comment>
<dbReference type="PANTHER" id="PTHR11054:SF0">
    <property type="entry name" value="6-PHOSPHOGLUCONOLACTONASE"/>
    <property type="match status" value="1"/>
</dbReference>
<dbReference type="NCBIfam" id="TIGR01198">
    <property type="entry name" value="pgl"/>
    <property type="match status" value="1"/>
</dbReference>
<keyword evidence="10" id="KW-1185">Reference proteome</keyword>
<dbReference type="FunFam" id="3.40.50.1360:FF:000005">
    <property type="entry name" value="6-phosphogluconolactonase"/>
    <property type="match status" value="1"/>
</dbReference>
<evidence type="ECO:0000256" key="1">
    <source>
        <dbReference type="ARBA" id="ARBA00000832"/>
    </source>
</evidence>
<proteinExistence type="inferred from homology"/>
<dbReference type="OrthoDB" id="432544at2759"/>
<dbReference type="Proteomes" id="UP001153620">
    <property type="component" value="Chromosome 2"/>
</dbReference>
<reference evidence="9" key="2">
    <citation type="submission" date="2022-10" db="EMBL/GenBank/DDBJ databases">
        <authorList>
            <consortium name="ENA_rothamsted_submissions"/>
            <consortium name="culmorum"/>
            <person name="King R."/>
        </authorList>
    </citation>
    <scope>NUCLEOTIDE SEQUENCE</scope>
</reference>
<dbReference type="SUPFAM" id="SSF100950">
    <property type="entry name" value="NagB/RpiA/CoA transferase-like"/>
    <property type="match status" value="1"/>
</dbReference>
<dbReference type="InterPro" id="IPR006148">
    <property type="entry name" value="Glc/Gal-6P_isomerase"/>
</dbReference>